<proteinExistence type="predicted"/>
<evidence type="ECO:0000313" key="1">
    <source>
        <dbReference type="EMBL" id="OIR07922.1"/>
    </source>
</evidence>
<gene>
    <name evidence="1" type="ORF">GALL_97850</name>
</gene>
<organism evidence="1">
    <name type="scientific">mine drainage metagenome</name>
    <dbReference type="NCBI Taxonomy" id="410659"/>
    <lineage>
        <taxon>unclassified sequences</taxon>
        <taxon>metagenomes</taxon>
        <taxon>ecological metagenomes</taxon>
    </lineage>
</organism>
<dbReference type="EMBL" id="MLJW01000034">
    <property type="protein sequence ID" value="OIR07922.1"/>
    <property type="molecule type" value="Genomic_DNA"/>
</dbReference>
<name>A0A1J5SHP1_9ZZZZ</name>
<dbReference type="AlphaFoldDB" id="A0A1J5SHP1"/>
<dbReference type="Gene3D" id="1.10.530.10">
    <property type="match status" value="1"/>
</dbReference>
<dbReference type="SUPFAM" id="SSF53955">
    <property type="entry name" value="Lysozyme-like"/>
    <property type="match status" value="1"/>
</dbReference>
<dbReference type="InterPro" id="IPR023346">
    <property type="entry name" value="Lysozyme-like_dom_sf"/>
</dbReference>
<evidence type="ECO:0008006" key="2">
    <source>
        <dbReference type="Google" id="ProtNLM"/>
    </source>
</evidence>
<sequence>MKEADVSTAVQTERQQAASRVARHVQQASRHTGISFGYLMAQAGKESGFHSNSQSRVSSAAGLYQFTRGTWLQLMKEHGAALGLSDLAEHIHCTHRGEYAVSDAVTRQHILDLRRDPRLSAMMAGEYAKDNKHWLERALGHPVNATDLYMAHFLGPGGAARILRARAEDPHQSAAALLPAAARKNPSVFYDHGHKPKSVAEFYARIDASIEKPMLQYARLDGGEPTISAPAEETAAAGGVGVAASKMLAEAGGTSAEITVHRGHHHYHHHHRVEAHQSGDPAWPFEQANWPPPYVPSMAYAAHGPATIEDNTDRVAYTDASLSADTISAPMPPAPAVAAAGSADQTGLNEILSYMRKGLFG</sequence>
<protein>
    <recommendedName>
        <fullName evidence="2">Transglycosylase SLT domain-containing protein</fullName>
    </recommendedName>
</protein>
<accession>A0A1J5SHP1</accession>
<reference evidence="1" key="1">
    <citation type="submission" date="2016-10" db="EMBL/GenBank/DDBJ databases">
        <title>Sequence of Gallionella enrichment culture.</title>
        <authorList>
            <person name="Poehlein A."/>
            <person name="Muehling M."/>
            <person name="Daniel R."/>
        </authorList>
    </citation>
    <scope>NUCLEOTIDE SEQUENCE</scope>
</reference>
<comment type="caution">
    <text evidence="1">The sequence shown here is derived from an EMBL/GenBank/DDBJ whole genome shotgun (WGS) entry which is preliminary data.</text>
</comment>